<dbReference type="RefSeq" id="WP_357789331.1">
    <property type="nucleotide sequence ID" value="NZ_JBFAKC010000020.1"/>
</dbReference>
<feature type="chain" id="PRO_5046868968" description="Secreted protein" evidence="1">
    <location>
        <begin position="25"/>
        <end position="172"/>
    </location>
</feature>
<dbReference type="Proteomes" id="UP001551695">
    <property type="component" value="Unassembled WGS sequence"/>
</dbReference>
<evidence type="ECO:0008006" key="4">
    <source>
        <dbReference type="Google" id="ProtNLM"/>
    </source>
</evidence>
<gene>
    <name evidence="2" type="ORF">AB0I48_32895</name>
</gene>
<evidence type="ECO:0000313" key="2">
    <source>
        <dbReference type="EMBL" id="MEV0712364.1"/>
    </source>
</evidence>
<name>A0ABV3G3V5_9NOCA</name>
<feature type="signal peptide" evidence="1">
    <location>
        <begin position="1"/>
        <end position="24"/>
    </location>
</feature>
<dbReference type="EMBL" id="JBFAKC010000020">
    <property type="protein sequence ID" value="MEV0712364.1"/>
    <property type="molecule type" value="Genomic_DNA"/>
</dbReference>
<evidence type="ECO:0000256" key="1">
    <source>
        <dbReference type="SAM" id="SignalP"/>
    </source>
</evidence>
<comment type="caution">
    <text evidence="2">The sequence shown here is derived from an EMBL/GenBank/DDBJ whole genome shotgun (WGS) entry which is preliminary data.</text>
</comment>
<accession>A0ABV3G3V5</accession>
<evidence type="ECO:0000313" key="3">
    <source>
        <dbReference type="Proteomes" id="UP001551695"/>
    </source>
</evidence>
<keyword evidence="3" id="KW-1185">Reference proteome</keyword>
<keyword evidence="1" id="KW-0732">Signal</keyword>
<reference evidence="2 3" key="1">
    <citation type="submission" date="2024-06" db="EMBL/GenBank/DDBJ databases">
        <title>The Natural Products Discovery Center: Release of the First 8490 Sequenced Strains for Exploring Actinobacteria Biosynthetic Diversity.</title>
        <authorList>
            <person name="Kalkreuter E."/>
            <person name="Kautsar S.A."/>
            <person name="Yang D."/>
            <person name="Bader C.D."/>
            <person name="Teijaro C.N."/>
            <person name="Fluegel L."/>
            <person name="Davis C.M."/>
            <person name="Simpson J.R."/>
            <person name="Lauterbach L."/>
            <person name="Steele A.D."/>
            <person name="Gui C."/>
            <person name="Meng S."/>
            <person name="Li G."/>
            <person name="Viehrig K."/>
            <person name="Ye F."/>
            <person name="Su P."/>
            <person name="Kiefer A.F."/>
            <person name="Nichols A."/>
            <person name="Cepeda A.J."/>
            <person name="Yan W."/>
            <person name="Fan B."/>
            <person name="Jiang Y."/>
            <person name="Adhikari A."/>
            <person name="Zheng C.-J."/>
            <person name="Schuster L."/>
            <person name="Cowan T.M."/>
            <person name="Smanski M.J."/>
            <person name="Chevrette M.G."/>
            <person name="De Carvalho L.P.S."/>
            <person name="Shen B."/>
        </authorList>
    </citation>
    <scope>NUCLEOTIDE SEQUENCE [LARGE SCALE GENOMIC DNA]</scope>
    <source>
        <strain evidence="2 3">NPDC050403</strain>
    </source>
</reference>
<organism evidence="2 3">
    <name type="scientific">Nocardia aurea</name>
    <dbReference type="NCBI Taxonomy" id="2144174"/>
    <lineage>
        <taxon>Bacteria</taxon>
        <taxon>Bacillati</taxon>
        <taxon>Actinomycetota</taxon>
        <taxon>Actinomycetes</taxon>
        <taxon>Mycobacteriales</taxon>
        <taxon>Nocardiaceae</taxon>
        <taxon>Nocardia</taxon>
    </lineage>
</organism>
<protein>
    <recommendedName>
        <fullName evidence="4">Secreted protein</fullName>
    </recommendedName>
</protein>
<proteinExistence type="predicted"/>
<sequence>MVNPVVQQLLTLAAVVLGAGSTFAATTFTERAKWRRSQDTRWDDRRLAAYSEFANALKQYVQLSYRLAAARGYPATALPIDIEIGLRELAEAEAEKTVKWEAVLLLGSPQAVAAAREWNRAAWELGWAARGHVIEHEEYVQRYSEMGRRRNDFYERARTDLGVRSGELPHPP</sequence>